<feature type="compositionally biased region" description="Low complexity" evidence="5">
    <location>
        <begin position="264"/>
        <end position="278"/>
    </location>
</feature>
<evidence type="ECO:0000256" key="5">
    <source>
        <dbReference type="SAM" id="MobiDB-lite"/>
    </source>
</evidence>
<dbReference type="GeneID" id="83217826"/>
<accession>A0AAD7UUT2</accession>
<feature type="compositionally biased region" description="Low complexity" evidence="5">
    <location>
        <begin position="132"/>
        <end position="147"/>
    </location>
</feature>
<keyword evidence="3" id="KW-0238">DNA-binding</keyword>
<feature type="region of interest" description="Disordered" evidence="5">
    <location>
        <begin position="115"/>
        <end position="320"/>
    </location>
</feature>
<sequence>MPGDDLHDQQHTPPSTAIPHQAIDPQHQQHQQQQPRKKRAKIVSACGECRRKKTKCNGEQPCRSCEKSGVACIYPSATQHHGDDKRSHLNKAALESIEERLKTIEDMLRMILQSSQHNPPDLDPAMVHQFLNNTTGTGSGGNVVVASTPPPPTATTQRPSSSSSNSSASSPPNSLQQQHSIRQPSSPPQSIQHLHHSYHHHHHQHPSSSYVPPPPPPPQQQQQQQRISEYDIRLPSIHNLSAPSSGYHPHEQHPEMVPPPAPPATTTTTTTTTATSTAQYLHHHHSTSSAAVSRPAPLSPDAPSIEQDYGAFQPVKKRKR</sequence>
<keyword evidence="8" id="KW-1185">Reference proteome</keyword>
<dbReference type="Proteomes" id="UP001234581">
    <property type="component" value="Unassembled WGS sequence"/>
</dbReference>
<dbReference type="PROSITE" id="PS50048">
    <property type="entry name" value="ZN2_CY6_FUNGAL_2"/>
    <property type="match status" value="1"/>
</dbReference>
<dbReference type="InterPro" id="IPR001138">
    <property type="entry name" value="Zn2Cys6_DnaBD"/>
</dbReference>
<evidence type="ECO:0000313" key="7">
    <source>
        <dbReference type="EMBL" id="KAJ8653973.1"/>
    </source>
</evidence>
<dbReference type="GO" id="GO:0008270">
    <property type="term" value="F:zinc ion binding"/>
    <property type="evidence" value="ECO:0007669"/>
    <property type="project" value="InterPro"/>
</dbReference>
<keyword evidence="2" id="KW-0479">Metal-binding</keyword>
<proteinExistence type="predicted"/>
<dbReference type="InterPro" id="IPR036864">
    <property type="entry name" value="Zn2-C6_fun-type_DNA-bd_sf"/>
</dbReference>
<evidence type="ECO:0000256" key="2">
    <source>
        <dbReference type="ARBA" id="ARBA00022723"/>
    </source>
</evidence>
<feature type="compositionally biased region" description="Basic and acidic residues" evidence="5">
    <location>
        <begin position="1"/>
        <end position="10"/>
    </location>
</feature>
<evidence type="ECO:0000256" key="1">
    <source>
        <dbReference type="ARBA" id="ARBA00004123"/>
    </source>
</evidence>
<dbReference type="GO" id="GO:0005634">
    <property type="term" value="C:nucleus"/>
    <property type="evidence" value="ECO:0007669"/>
    <property type="project" value="UniProtKB-SubCell"/>
</dbReference>
<dbReference type="Pfam" id="PF00172">
    <property type="entry name" value="Zn_clus"/>
    <property type="match status" value="1"/>
</dbReference>
<dbReference type="PANTHER" id="PTHR46910:SF3">
    <property type="entry name" value="HALOTOLERANCE PROTEIN 9-RELATED"/>
    <property type="match status" value="1"/>
</dbReference>
<dbReference type="EMBL" id="JARTCD010000069">
    <property type="protein sequence ID" value="KAJ8653973.1"/>
    <property type="molecule type" value="Genomic_DNA"/>
</dbReference>
<comment type="caution">
    <text evidence="7">The sequence shown here is derived from an EMBL/GenBank/DDBJ whole genome shotgun (WGS) entry which is preliminary data.</text>
</comment>
<name>A0AAD7UUT2_9FUNG</name>
<evidence type="ECO:0000259" key="6">
    <source>
        <dbReference type="PROSITE" id="PS50048"/>
    </source>
</evidence>
<evidence type="ECO:0000256" key="3">
    <source>
        <dbReference type="ARBA" id="ARBA00023125"/>
    </source>
</evidence>
<feature type="domain" description="Zn(2)-C6 fungal-type" evidence="6">
    <location>
        <begin position="45"/>
        <end position="74"/>
    </location>
</feature>
<dbReference type="SUPFAM" id="SSF57701">
    <property type="entry name" value="Zn2/Cys6 DNA-binding domain"/>
    <property type="match status" value="1"/>
</dbReference>
<dbReference type="InterPro" id="IPR050987">
    <property type="entry name" value="AtrR-like"/>
</dbReference>
<reference evidence="7 8" key="1">
    <citation type="submission" date="2023-03" db="EMBL/GenBank/DDBJ databases">
        <title>Genome sequence of Lichtheimia ornata CBS 291.66.</title>
        <authorList>
            <person name="Mohabir J.T."/>
            <person name="Shea T.P."/>
            <person name="Kurbessoian T."/>
            <person name="Berby B."/>
            <person name="Fontaine J."/>
            <person name="Livny J."/>
            <person name="Gnirke A."/>
            <person name="Stajich J.E."/>
            <person name="Cuomo C.A."/>
        </authorList>
    </citation>
    <scope>NUCLEOTIDE SEQUENCE [LARGE SCALE GENOMIC DNA]</scope>
    <source>
        <strain evidence="7">CBS 291.66</strain>
    </source>
</reference>
<dbReference type="SMART" id="SM00066">
    <property type="entry name" value="GAL4"/>
    <property type="match status" value="1"/>
</dbReference>
<comment type="subcellular location">
    <subcellularLocation>
        <location evidence="1">Nucleus</location>
    </subcellularLocation>
</comment>
<dbReference type="AlphaFoldDB" id="A0AAD7UUT2"/>
<evidence type="ECO:0000313" key="8">
    <source>
        <dbReference type="Proteomes" id="UP001234581"/>
    </source>
</evidence>
<feature type="compositionally biased region" description="Low complexity" evidence="5">
    <location>
        <begin position="154"/>
        <end position="192"/>
    </location>
</feature>
<dbReference type="RefSeq" id="XP_058338887.1">
    <property type="nucleotide sequence ID" value="XM_058490403.1"/>
</dbReference>
<feature type="compositionally biased region" description="Low complexity" evidence="5">
    <location>
        <begin position="18"/>
        <end position="34"/>
    </location>
</feature>
<feature type="region of interest" description="Disordered" evidence="5">
    <location>
        <begin position="1"/>
        <end position="39"/>
    </location>
</feature>
<dbReference type="PROSITE" id="PS00463">
    <property type="entry name" value="ZN2_CY6_FUNGAL_1"/>
    <property type="match status" value="1"/>
</dbReference>
<protein>
    <recommendedName>
        <fullName evidence="6">Zn(2)-C6 fungal-type domain-containing protein</fullName>
    </recommendedName>
</protein>
<dbReference type="Gene3D" id="4.10.240.10">
    <property type="entry name" value="Zn(2)-C6 fungal-type DNA-binding domain"/>
    <property type="match status" value="1"/>
</dbReference>
<dbReference type="PANTHER" id="PTHR46910">
    <property type="entry name" value="TRANSCRIPTION FACTOR PDR1"/>
    <property type="match status" value="1"/>
</dbReference>
<dbReference type="GO" id="GO:0000981">
    <property type="term" value="F:DNA-binding transcription factor activity, RNA polymerase II-specific"/>
    <property type="evidence" value="ECO:0007669"/>
    <property type="project" value="InterPro"/>
</dbReference>
<organism evidence="7 8">
    <name type="scientific">Lichtheimia ornata</name>
    <dbReference type="NCBI Taxonomy" id="688661"/>
    <lineage>
        <taxon>Eukaryota</taxon>
        <taxon>Fungi</taxon>
        <taxon>Fungi incertae sedis</taxon>
        <taxon>Mucoromycota</taxon>
        <taxon>Mucoromycotina</taxon>
        <taxon>Mucoromycetes</taxon>
        <taxon>Mucorales</taxon>
        <taxon>Lichtheimiaceae</taxon>
        <taxon>Lichtheimia</taxon>
    </lineage>
</organism>
<dbReference type="GO" id="GO:0003677">
    <property type="term" value="F:DNA binding"/>
    <property type="evidence" value="ECO:0007669"/>
    <property type="project" value="UniProtKB-KW"/>
</dbReference>
<evidence type="ECO:0000256" key="4">
    <source>
        <dbReference type="ARBA" id="ARBA00023242"/>
    </source>
</evidence>
<gene>
    <name evidence="7" type="ORF">O0I10_010422</name>
</gene>
<keyword evidence="4" id="KW-0539">Nucleus</keyword>
<dbReference type="CDD" id="cd00067">
    <property type="entry name" value="GAL4"/>
    <property type="match status" value="1"/>
</dbReference>
<feature type="compositionally biased region" description="Basic residues" evidence="5">
    <location>
        <begin position="193"/>
        <end position="205"/>
    </location>
</feature>